<dbReference type="RefSeq" id="WP_181339937.1">
    <property type="nucleotide sequence ID" value="NZ_JAAKDE010000015.1"/>
</dbReference>
<dbReference type="InterPro" id="IPR013784">
    <property type="entry name" value="Carb-bd-like_fold"/>
</dbReference>
<comment type="caution">
    <text evidence="1">The sequence shown here is derived from an EMBL/GenBank/DDBJ whole genome shotgun (WGS) entry which is preliminary data.</text>
</comment>
<accession>A0A8J6LJ61</accession>
<sequence length="318" mass="35418">MKKTVVYLLITALLFSLTGCIGLSKKHGFGELIILGDNLTREADPEQGETEPQPVDAEDVTVTIGSDTKKLGEKFVLRAGTYNAKIKAGSYAGELKVTVVVNKTTTLKPKLTLAKLQFNAWKFIFDPEYWKVTVEEKVHLVGNFPLAEWDTTGKYYPLIKQEDDTWSAIFPAPEGTMFKFIYDSDDWGNDIGPNPEEPMENFLVGVHDVAQPVLAWKFTFDPSTVDGLDEALGDKEIESVSVVGSFGEKQWGDAIPYHKLVKQEEQEDGTWVGYFEADKGTYFKFVVNGDIWIGTAGIGSFDDNYLLDEIPGIATQKF</sequence>
<organism evidence="1 2">
    <name type="scientific">Capillibacterium thermochitinicola</name>
    <dbReference type="NCBI Taxonomy" id="2699427"/>
    <lineage>
        <taxon>Bacteria</taxon>
        <taxon>Bacillati</taxon>
        <taxon>Bacillota</taxon>
        <taxon>Capillibacterium</taxon>
    </lineage>
</organism>
<evidence type="ECO:0000313" key="2">
    <source>
        <dbReference type="Proteomes" id="UP000657177"/>
    </source>
</evidence>
<name>A0A8J6LJ61_9FIRM</name>
<dbReference type="Gene3D" id="2.60.40.10">
    <property type="entry name" value="Immunoglobulins"/>
    <property type="match status" value="1"/>
</dbReference>
<keyword evidence="2" id="KW-1185">Reference proteome</keyword>
<dbReference type="Proteomes" id="UP000657177">
    <property type="component" value="Unassembled WGS sequence"/>
</dbReference>
<gene>
    <name evidence="1" type="ORF">G5B42_07950</name>
</gene>
<evidence type="ECO:0000313" key="1">
    <source>
        <dbReference type="EMBL" id="MBA2133471.1"/>
    </source>
</evidence>
<dbReference type="EMBL" id="JAAKDE010000015">
    <property type="protein sequence ID" value="MBA2133471.1"/>
    <property type="molecule type" value="Genomic_DNA"/>
</dbReference>
<proteinExistence type="predicted"/>
<dbReference type="AlphaFoldDB" id="A0A8J6LJ61"/>
<dbReference type="PROSITE" id="PS51257">
    <property type="entry name" value="PROKAR_LIPOPROTEIN"/>
    <property type="match status" value="1"/>
</dbReference>
<reference evidence="1" key="1">
    <citation type="submission" date="2020-06" db="EMBL/GenBank/DDBJ databases">
        <title>Novel chitinolytic bacterium.</title>
        <authorList>
            <person name="Ungkulpasvich U."/>
            <person name="Kosugi A."/>
            <person name="Uke A."/>
        </authorList>
    </citation>
    <scope>NUCLEOTIDE SEQUENCE</scope>
    <source>
        <strain evidence="1">UUS1-1</strain>
    </source>
</reference>
<protein>
    <submittedName>
        <fullName evidence="1">Uncharacterized protein</fullName>
    </submittedName>
</protein>
<dbReference type="GO" id="GO:0030246">
    <property type="term" value="F:carbohydrate binding"/>
    <property type="evidence" value="ECO:0007669"/>
    <property type="project" value="InterPro"/>
</dbReference>
<dbReference type="InterPro" id="IPR013783">
    <property type="entry name" value="Ig-like_fold"/>
</dbReference>
<dbReference type="SUPFAM" id="SSF49452">
    <property type="entry name" value="Starch-binding domain-like"/>
    <property type="match status" value="1"/>
</dbReference>